<comment type="caution">
    <text evidence="2">The sequence shown here is derived from an EMBL/GenBank/DDBJ whole genome shotgun (WGS) entry which is preliminary data.</text>
</comment>
<dbReference type="VEuPathDB" id="FungiDB:ATCC64974_71380"/>
<evidence type="ECO:0000256" key="1">
    <source>
        <dbReference type="SAM" id="MobiDB-lite"/>
    </source>
</evidence>
<reference evidence="3" key="1">
    <citation type="submission" date="2018-10" db="EMBL/GenBank/DDBJ databases">
        <title>FDA dAtabase for Regulatory Grade micrObial Sequences (FDA-ARGOS): Supporting development and validation of Infectious Disease Dx tests.</title>
        <authorList>
            <person name="Kerrigan L."/>
            <person name="Tallon L."/>
            <person name="Sadzewicz L."/>
            <person name="Sengamalay N."/>
            <person name="Ott S."/>
            <person name="Godinez A."/>
            <person name="Nagaraj S."/>
            <person name="Vavikolanu K."/>
            <person name="Nadendla S."/>
            <person name="George J."/>
            <person name="Sichtig H."/>
        </authorList>
    </citation>
    <scope>NUCLEOTIDE SEQUENCE [LARGE SCALE GENOMIC DNA]</scope>
    <source>
        <strain evidence="3">FDAARGOS_311</strain>
    </source>
</reference>
<dbReference type="VEuPathDB" id="FungiDB:M747DRAFT_290932"/>
<feature type="compositionally biased region" description="Polar residues" evidence="1">
    <location>
        <begin position="374"/>
        <end position="383"/>
    </location>
</feature>
<feature type="compositionally biased region" description="Polar residues" evidence="1">
    <location>
        <begin position="325"/>
        <end position="335"/>
    </location>
</feature>
<sequence>MARIDLHTVDTLQLYAPRASTGDRQIVEGIISSGQVFSNFTRLERESICTNLSSLEACNSIIPSLHTFFRDVKYLELCANAVKRLIVLGGRHRTTSETSFRRQPGSVGERLESGYRQIWMYAMRHYPYLTKEVQSGRKARSTQAKAEARLDEHVLHSMATLAQKLGFCSDEIKSLIEQSPDLQIARNALIQARKPAYYHYEADVFESLVRQIAGYFSLAIPNEAPRVALTRGRVDSFKDRCGAPAKRLQELDCPHMFLDRLHSPTVTQETLSSLEEHSASIEHGVHEHIPENAFNEGTPAGIEASSATAGHNAEPSDVPEETTDPMDTSMDTRAGSQPEPAGSHPTIQTTQASLTTPGELIIPDSNKDKEQEPSALQENSLPEQSRRGSPRAESQAGIRDSSAIAGHITQPSGSGAQEETAASMATTMETPVDPRSGENSHVMPTMPTIRPSLIGPMTLGANDSQEQESSASKEHSLHEQLREGSSGSESHAGASDSSATAGDNANPFDVPEVSAAPMEVSMDIPEQSQTDTTERNAEQGQYILAGPQYQAHLPGDEQLRTNWPRHNTGENTPTKLPPAEQQKGLLGEKSFHDIETSVDETKKRPQAQQVARGRADALAQLQTPRNEDTHGVSQRITQLPEDLPSLIERLRKGSQDEESDVSDKDTTRKHHEAIPSADKQQNPQTGPEHFKCSVPDPVQAHHEAISRQQEEENLFGAPEELPRKRRWNKETPEKIRTEKKAYANRAIKKRCVGIRFFALERGKWCEKATVPVDPDHPVEAQHTAVSFSQETLFYDSKLRGVAYTNCIDAAIRDRTYVVFMVSRRTRLQVTRNIVRITEELLAKVRREQFHD</sequence>
<feature type="compositionally biased region" description="Polar residues" evidence="1">
    <location>
        <begin position="461"/>
        <end position="470"/>
    </location>
</feature>
<organism evidence="2 3">
    <name type="scientific">Aspergillus niger</name>
    <dbReference type="NCBI Taxonomy" id="5061"/>
    <lineage>
        <taxon>Eukaryota</taxon>
        <taxon>Fungi</taxon>
        <taxon>Dikarya</taxon>
        <taxon>Ascomycota</taxon>
        <taxon>Pezizomycotina</taxon>
        <taxon>Eurotiomycetes</taxon>
        <taxon>Eurotiomycetidae</taxon>
        <taxon>Eurotiales</taxon>
        <taxon>Aspergillaceae</taxon>
        <taxon>Aspergillus</taxon>
        <taxon>Aspergillus subgen. Circumdati</taxon>
    </lineage>
</organism>
<gene>
    <name evidence="2" type="ORF">CAN33_0054820</name>
</gene>
<feature type="region of interest" description="Disordered" evidence="1">
    <location>
        <begin position="291"/>
        <end position="719"/>
    </location>
</feature>
<dbReference type="VEuPathDB" id="FungiDB:ASPNIDRAFT2_1152901"/>
<evidence type="ECO:0000313" key="3">
    <source>
        <dbReference type="Proteomes" id="UP000197666"/>
    </source>
</evidence>
<feature type="compositionally biased region" description="Basic and acidic residues" evidence="1">
    <location>
        <begin position="699"/>
        <end position="710"/>
    </location>
</feature>
<name>A0A505IF11_ASPNG</name>
<accession>A0A505IF11</accession>
<evidence type="ECO:0000313" key="2">
    <source>
        <dbReference type="EMBL" id="TPR10108.1"/>
    </source>
</evidence>
<dbReference type="InterPro" id="IPR022198">
    <property type="entry name" value="DUF3723"/>
</dbReference>
<feature type="compositionally biased region" description="Basic and acidic residues" evidence="1">
    <location>
        <begin position="648"/>
        <end position="666"/>
    </location>
</feature>
<feature type="compositionally biased region" description="Low complexity" evidence="1">
    <location>
        <begin position="416"/>
        <end position="430"/>
    </location>
</feature>
<proteinExistence type="predicted"/>
<dbReference type="Proteomes" id="UP000197666">
    <property type="component" value="Unassembled WGS sequence"/>
</dbReference>
<dbReference type="VEuPathDB" id="FungiDB:An08g12070"/>
<feature type="compositionally biased region" description="Basic and acidic residues" evidence="1">
    <location>
        <begin position="471"/>
        <end position="482"/>
    </location>
</feature>
<dbReference type="EMBL" id="NKJJ02000008">
    <property type="protein sequence ID" value="TPR10108.1"/>
    <property type="molecule type" value="Genomic_DNA"/>
</dbReference>
<feature type="compositionally biased region" description="Polar residues" evidence="1">
    <location>
        <begin position="345"/>
        <end position="356"/>
    </location>
</feature>
<dbReference type="Pfam" id="PF12520">
    <property type="entry name" value="DUF3723"/>
    <property type="match status" value="1"/>
</dbReference>
<protein>
    <submittedName>
        <fullName evidence="2">Uncharacterized protein</fullName>
    </submittedName>
</protein>
<feature type="compositionally biased region" description="Polar residues" evidence="1">
    <location>
        <begin position="560"/>
        <end position="574"/>
    </location>
</feature>
<feature type="compositionally biased region" description="Basic and acidic residues" evidence="1">
    <location>
        <begin position="589"/>
        <end position="603"/>
    </location>
</feature>
<feature type="compositionally biased region" description="Low complexity" evidence="1">
    <location>
        <begin position="484"/>
        <end position="506"/>
    </location>
</feature>
<dbReference type="AlphaFoldDB" id="A0A505IF11"/>